<dbReference type="EMBL" id="JABURA010000003">
    <property type="protein sequence ID" value="NUB93757.1"/>
    <property type="molecule type" value="Genomic_DNA"/>
</dbReference>
<dbReference type="PANTHER" id="PTHR41252">
    <property type="entry name" value="BLR2505 PROTEIN"/>
    <property type="match status" value="1"/>
</dbReference>
<gene>
    <name evidence="2" type="ORF">HT576_22540</name>
</gene>
<dbReference type="AlphaFoldDB" id="A0A8J8GSM2"/>
<dbReference type="RefSeq" id="WP_174703406.1">
    <property type="nucleotide sequence ID" value="NZ_JABURA010000003.1"/>
</dbReference>
<reference evidence="2" key="1">
    <citation type="submission" date="2020-06" db="EMBL/GenBank/DDBJ databases">
        <title>Haloterrigena sp. nov., an extremely halophilic archaeon isolated from a saline sediment.</title>
        <authorList>
            <person name="Liu B.-B."/>
        </authorList>
    </citation>
    <scope>NUCLEOTIDE SEQUENCE</scope>
    <source>
        <strain evidence="2">SYSU A121-1</strain>
    </source>
</reference>
<protein>
    <submittedName>
        <fullName evidence="2">Nuclear transport factor 2 family protein</fullName>
    </submittedName>
</protein>
<dbReference type="Pfam" id="PF12680">
    <property type="entry name" value="SnoaL_2"/>
    <property type="match status" value="1"/>
</dbReference>
<dbReference type="InterPro" id="IPR037401">
    <property type="entry name" value="SnoaL-like"/>
</dbReference>
<evidence type="ECO:0000313" key="3">
    <source>
        <dbReference type="Proteomes" id="UP000728647"/>
    </source>
</evidence>
<dbReference type="OrthoDB" id="183337at2157"/>
<evidence type="ECO:0000313" key="2">
    <source>
        <dbReference type="EMBL" id="NUB93757.1"/>
    </source>
</evidence>
<comment type="caution">
    <text evidence="2">The sequence shown here is derived from an EMBL/GenBank/DDBJ whole genome shotgun (WGS) entry which is preliminary data.</text>
</comment>
<dbReference type="InterPro" id="IPR032710">
    <property type="entry name" value="NTF2-like_dom_sf"/>
</dbReference>
<dbReference type="PANTHER" id="PTHR41252:SF1">
    <property type="entry name" value="BLR2505 PROTEIN"/>
    <property type="match status" value="1"/>
</dbReference>
<organism evidence="2 3">
    <name type="scientific">Haloterrigena gelatinilytica</name>
    <dbReference type="NCBI Taxonomy" id="2741724"/>
    <lineage>
        <taxon>Archaea</taxon>
        <taxon>Methanobacteriati</taxon>
        <taxon>Methanobacteriota</taxon>
        <taxon>Stenosarchaea group</taxon>
        <taxon>Halobacteria</taxon>
        <taxon>Halobacteriales</taxon>
        <taxon>Natrialbaceae</taxon>
        <taxon>Haloterrigena</taxon>
    </lineage>
</organism>
<name>A0A8J8GSM2_9EURY</name>
<accession>A0A8J8GSM2</accession>
<proteinExistence type="predicted"/>
<evidence type="ECO:0000259" key="1">
    <source>
        <dbReference type="Pfam" id="PF12680"/>
    </source>
</evidence>
<feature type="domain" description="SnoaL-like" evidence="1">
    <location>
        <begin position="12"/>
        <end position="118"/>
    </location>
</feature>
<dbReference type="Proteomes" id="UP000728647">
    <property type="component" value="Unassembled WGS sequence"/>
</dbReference>
<dbReference type="Gene3D" id="3.10.450.50">
    <property type="match status" value="1"/>
</dbReference>
<dbReference type="SUPFAM" id="SSF54427">
    <property type="entry name" value="NTF2-like"/>
    <property type="match status" value="1"/>
</dbReference>
<sequence length="134" mass="14825">MAATEKTNVEIVEELYEAFNRGDLETCLAGFADDITWTEPEGSPLASGTYSGTDDVMENVFAPLDEQFEEFEVVVDRVLDGGDTIVMEGNHRTTPVDGDTFEVPCVHVMDMEDGKVTEFTGYEDTALTQQLLEE</sequence>